<protein>
    <submittedName>
        <fullName evidence="1">Uncharacterized protein</fullName>
    </submittedName>
</protein>
<reference evidence="1" key="2">
    <citation type="journal article" date="2023" name="IMA Fungus">
        <title>Comparative genomic study of the Penicillium genus elucidates a diverse pangenome and 15 lateral gene transfer events.</title>
        <authorList>
            <person name="Petersen C."/>
            <person name="Sorensen T."/>
            <person name="Nielsen M.R."/>
            <person name="Sondergaard T.E."/>
            <person name="Sorensen J.L."/>
            <person name="Fitzpatrick D.A."/>
            <person name="Frisvad J.C."/>
            <person name="Nielsen K.L."/>
        </authorList>
    </citation>
    <scope>NUCLEOTIDE SEQUENCE</scope>
    <source>
        <strain evidence="1">IBT 35675</strain>
    </source>
</reference>
<keyword evidence="2" id="KW-1185">Reference proteome</keyword>
<evidence type="ECO:0000313" key="1">
    <source>
        <dbReference type="EMBL" id="KAJ5357683.1"/>
    </source>
</evidence>
<reference evidence="1" key="1">
    <citation type="submission" date="2022-12" db="EMBL/GenBank/DDBJ databases">
        <authorList>
            <person name="Petersen C."/>
        </authorList>
    </citation>
    <scope>NUCLEOTIDE SEQUENCE</scope>
    <source>
        <strain evidence="1">IBT 35675</strain>
    </source>
</reference>
<accession>A0A9W9UU82</accession>
<comment type="caution">
    <text evidence="1">The sequence shown here is derived from an EMBL/GenBank/DDBJ whole genome shotgun (WGS) entry which is preliminary data.</text>
</comment>
<sequence length="91" mass="9802">MSLTDPASRIGGGSMAGDLHALLVSPQTKNSASHSEYAGGQFHKIHVGNAVVLVKWIVVWPSESLYTVAAASMLTSWLPWLSIEEIISFHI</sequence>
<proteinExistence type="predicted"/>
<organism evidence="1 2">
    <name type="scientific">Penicillium brevicompactum</name>
    <dbReference type="NCBI Taxonomy" id="5074"/>
    <lineage>
        <taxon>Eukaryota</taxon>
        <taxon>Fungi</taxon>
        <taxon>Dikarya</taxon>
        <taxon>Ascomycota</taxon>
        <taxon>Pezizomycotina</taxon>
        <taxon>Eurotiomycetes</taxon>
        <taxon>Eurotiomycetidae</taxon>
        <taxon>Eurotiales</taxon>
        <taxon>Aspergillaceae</taxon>
        <taxon>Penicillium</taxon>
    </lineage>
</organism>
<gene>
    <name evidence="1" type="ORF">N7541_004841</name>
</gene>
<evidence type="ECO:0000313" key="2">
    <source>
        <dbReference type="Proteomes" id="UP001148299"/>
    </source>
</evidence>
<dbReference type="Proteomes" id="UP001148299">
    <property type="component" value="Unassembled WGS sequence"/>
</dbReference>
<name>A0A9W9UU82_PENBR</name>
<dbReference type="EMBL" id="JAPZBR010000003">
    <property type="protein sequence ID" value="KAJ5357683.1"/>
    <property type="molecule type" value="Genomic_DNA"/>
</dbReference>
<dbReference type="AlphaFoldDB" id="A0A9W9UU82"/>